<accession>A0A8H5BDH8</accession>
<dbReference type="GO" id="GO:0006635">
    <property type="term" value="P:fatty acid beta-oxidation"/>
    <property type="evidence" value="ECO:0007669"/>
    <property type="project" value="TreeGrafter"/>
</dbReference>
<name>A0A8H5BDH8_9AGAR</name>
<dbReference type="InterPro" id="IPR018376">
    <property type="entry name" value="Enoyl-CoA_hyd/isom_CS"/>
</dbReference>
<dbReference type="AlphaFoldDB" id="A0A8H5BDH8"/>
<keyword evidence="2" id="KW-0456">Lyase</keyword>
<organism evidence="4 5">
    <name type="scientific">Psilocybe cf. subviscida</name>
    <dbReference type="NCBI Taxonomy" id="2480587"/>
    <lineage>
        <taxon>Eukaryota</taxon>
        <taxon>Fungi</taxon>
        <taxon>Dikarya</taxon>
        <taxon>Basidiomycota</taxon>
        <taxon>Agaricomycotina</taxon>
        <taxon>Agaricomycetes</taxon>
        <taxon>Agaricomycetidae</taxon>
        <taxon>Agaricales</taxon>
        <taxon>Agaricineae</taxon>
        <taxon>Strophariaceae</taxon>
        <taxon>Psilocybe</taxon>
    </lineage>
</organism>
<dbReference type="Pfam" id="PF00378">
    <property type="entry name" value="ECH_1"/>
    <property type="match status" value="1"/>
</dbReference>
<dbReference type="Gene3D" id="3.90.226.10">
    <property type="entry name" value="2-enoyl-CoA Hydratase, Chain A, domain 1"/>
    <property type="match status" value="1"/>
</dbReference>
<dbReference type="CDD" id="cd06558">
    <property type="entry name" value="crotonase-like"/>
    <property type="match status" value="1"/>
</dbReference>
<evidence type="ECO:0000256" key="3">
    <source>
        <dbReference type="RuleBase" id="RU003707"/>
    </source>
</evidence>
<comment type="similarity">
    <text evidence="1 3">Belongs to the enoyl-CoA hydratase/isomerase family.</text>
</comment>
<proteinExistence type="inferred from homology"/>
<dbReference type="InterPro" id="IPR001753">
    <property type="entry name" value="Enoyl-CoA_hydra/iso"/>
</dbReference>
<evidence type="ECO:0008006" key="6">
    <source>
        <dbReference type="Google" id="ProtNLM"/>
    </source>
</evidence>
<comment type="caution">
    <text evidence="4">The sequence shown here is derived from an EMBL/GenBank/DDBJ whole genome shotgun (WGS) entry which is preliminary data.</text>
</comment>
<dbReference type="PANTHER" id="PTHR11941">
    <property type="entry name" value="ENOYL-COA HYDRATASE-RELATED"/>
    <property type="match status" value="1"/>
</dbReference>
<dbReference type="FunFam" id="3.90.226.10:FF:000009">
    <property type="entry name" value="Carnitinyl-CoA dehydratase"/>
    <property type="match status" value="1"/>
</dbReference>
<evidence type="ECO:0000313" key="4">
    <source>
        <dbReference type="EMBL" id="KAF5321287.1"/>
    </source>
</evidence>
<dbReference type="EMBL" id="JAACJJ010000028">
    <property type="protein sequence ID" value="KAF5321287.1"/>
    <property type="molecule type" value="Genomic_DNA"/>
</dbReference>
<dbReference type="PROSITE" id="PS00166">
    <property type="entry name" value="ENOYL_COA_HYDRATASE"/>
    <property type="match status" value="1"/>
</dbReference>
<dbReference type="OrthoDB" id="410701at2759"/>
<gene>
    <name evidence="4" type="ORF">D9619_000657</name>
</gene>
<evidence type="ECO:0000256" key="2">
    <source>
        <dbReference type="ARBA" id="ARBA00023239"/>
    </source>
</evidence>
<dbReference type="GO" id="GO:0016836">
    <property type="term" value="F:hydro-lyase activity"/>
    <property type="evidence" value="ECO:0007669"/>
    <property type="project" value="UniProtKB-ARBA"/>
</dbReference>
<sequence length="338" mass="36417">MILSPFSVPQLNLGSGRTLPFPWVGRAPELASYSLSNTMLLSRATTVSVRPALFAHLRYARQPRRFLEVQAGTDSSPQAFLEPVSSHPGIACLSLNRPKSKNAISMTLLQQLRECLETVHYDKSVRVLILRSTTVGSFCAGADLAERRTMSQIQVAKFLADLRDALGKLESLPMPTIAAIDGPALGGGLEMSLACDLRVAGHDVTKIGLPETGLGIIPGAGGTQRATRILGPSKAKDLVFTARTLTASEALEWGLVNYVSSPGATAFNRALTLAEAISKNAPLALRAAKQAISRSEDLPLETGLDFERASYETLLTTKDRTEALNAFREKRRPMFTGE</sequence>
<dbReference type="InterPro" id="IPR029045">
    <property type="entry name" value="ClpP/crotonase-like_dom_sf"/>
</dbReference>
<dbReference type="SUPFAM" id="SSF52096">
    <property type="entry name" value="ClpP/crotonase"/>
    <property type="match status" value="1"/>
</dbReference>
<protein>
    <recommendedName>
        <fullName evidence="6">Enoyl-CoA hydratase</fullName>
    </recommendedName>
</protein>
<evidence type="ECO:0000313" key="5">
    <source>
        <dbReference type="Proteomes" id="UP000567179"/>
    </source>
</evidence>
<dbReference type="Gene3D" id="1.10.12.10">
    <property type="entry name" value="Lyase 2-enoyl-coa Hydratase, Chain A, domain 2"/>
    <property type="match status" value="1"/>
</dbReference>
<dbReference type="InterPro" id="IPR014748">
    <property type="entry name" value="Enoyl-CoA_hydra_C"/>
</dbReference>
<dbReference type="PANTHER" id="PTHR11941:SF171">
    <property type="entry name" value="SD19268P"/>
    <property type="match status" value="1"/>
</dbReference>
<dbReference type="FunFam" id="1.10.12.10:FF:000001">
    <property type="entry name" value="Probable enoyl-CoA hydratase, mitochondrial"/>
    <property type="match status" value="1"/>
</dbReference>
<keyword evidence="5" id="KW-1185">Reference proteome</keyword>
<evidence type="ECO:0000256" key="1">
    <source>
        <dbReference type="ARBA" id="ARBA00005254"/>
    </source>
</evidence>
<dbReference type="GO" id="GO:0005739">
    <property type="term" value="C:mitochondrion"/>
    <property type="evidence" value="ECO:0007669"/>
    <property type="project" value="TreeGrafter"/>
</dbReference>
<dbReference type="Proteomes" id="UP000567179">
    <property type="component" value="Unassembled WGS sequence"/>
</dbReference>
<reference evidence="4 5" key="1">
    <citation type="journal article" date="2020" name="ISME J.">
        <title>Uncovering the hidden diversity of litter-decomposition mechanisms in mushroom-forming fungi.</title>
        <authorList>
            <person name="Floudas D."/>
            <person name="Bentzer J."/>
            <person name="Ahren D."/>
            <person name="Johansson T."/>
            <person name="Persson P."/>
            <person name="Tunlid A."/>
        </authorList>
    </citation>
    <scope>NUCLEOTIDE SEQUENCE [LARGE SCALE GENOMIC DNA]</scope>
    <source>
        <strain evidence="4 5">CBS 101986</strain>
    </source>
</reference>